<feature type="domain" description="MULE transposase" evidence="1">
    <location>
        <begin position="177"/>
        <end position="271"/>
    </location>
</feature>
<accession>A0A814ZMT9</accession>
<gene>
    <name evidence="2" type="ORF">SEV965_LOCUS23375</name>
</gene>
<protein>
    <recommendedName>
        <fullName evidence="1">MULE transposase domain-containing protein</fullName>
    </recommendedName>
</protein>
<comment type="caution">
    <text evidence="2">The sequence shown here is derived from an EMBL/GenBank/DDBJ whole genome shotgun (WGS) entry which is preliminary data.</text>
</comment>
<sequence>MRCTKISCPASITTSNNDIILRTNEIHNHLIETNDIKILELRHKLKKEVETTSAPIDKIVESAYSVMITEERKTDSVSKFPTIKTLKNTASKQRRKIRPPLPKHIEDIPFPLPKHIEDIPFPLPKHIEDIPFPLPTLYTLTKHNTNFLLFDGQLGETRGLIFASQDDIRYLANQKFWYADGTFYTSPSVFYQIYSIHAYDEGLSTPCVFALLADKKEETYQDFFLVLKKKIIETSNMIRLESITIDFEAAVKNVFYKNFPCVQVKGCLFHYGQALFRKFVDVNLRAAFKNDENVRIWFRSFAAVALLPPEDMNQAIEDLESTITSSYQQQINMFLEYHRKRRHNKWKKRSTRPHPDIYAFIDLFKNEQLLAQDQRQRHEAGAAPPKRKKTIRIAEESLYRLWDKLEKTQIDTKTFLKGAVTCLTSNEIARRQNGAYTSDALMLMNMYEYGDIFSLSEEDVEKLARHLKVGKSIITFNADRFRSICCILLAWHELFRRNILCMPDRALQEPTLNSKQMAIALEFYLQIDETLYF</sequence>
<dbReference type="PANTHER" id="PTHR47160:SF10">
    <property type="entry name" value="MULE TRANSPOSASE DOMAIN-CONTAINING PROTEIN"/>
    <property type="match status" value="1"/>
</dbReference>
<proteinExistence type="predicted"/>
<name>A0A814ZMT9_9BILA</name>
<evidence type="ECO:0000259" key="1">
    <source>
        <dbReference type="Pfam" id="PF10551"/>
    </source>
</evidence>
<organism evidence="2 3">
    <name type="scientific">Rotaria sordida</name>
    <dbReference type="NCBI Taxonomy" id="392033"/>
    <lineage>
        <taxon>Eukaryota</taxon>
        <taxon>Metazoa</taxon>
        <taxon>Spiralia</taxon>
        <taxon>Gnathifera</taxon>
        <taxon>Rotifera</taxon>
        <taxon>Eurotatoria</taxon>
        <taxon>Bdelloidea</taxon>
        <taxon>Philodinida</taxon>
        <taxon>Philodinidae</taxon>
        <taxon>Rotaria</taxon>
    </lineage>
</organism>
<evidence type="ECO:0000313" key="2">
    <source>
        <dbReference type="EMBL" id="CAF1243968.1"/>
    </source>
</evidence>
<evidence type="ECO:0000313" key="3">
    <source>
        <dbReference type="Proteomes" id="UP000663889"/>
    </source>
</evidence>
<dbReference type="PANTHER" id="PTHR47160">
    <property type="entry name" value="PUTATIVE-RELATED"/>
    <property type="match status" value="1"/>
</dbReference>
<reference evidence="2" key="1">
    <citation type="submission" date="2021-02" db="EMBL/GenBank/DDBJ databases">
        <authorList>
            <person name="Nowell W R."/>
        </authorList>
    </citation>
    <scope>NUCLEOTIDE SEQUENCE</scope>
</reference>
<dbReference type="AlphaFoldDB" id="A0A814ZMT9"/>
<dbReference type="EMBL" id="CAJNOU010001717">
    <property type="protein sequence ID" value="CAF1243968.1"/>
    <property type="molecule type" value="Genomic_DNA"/>
</dbReference>
<dbReference type="InterPro" id="IPR018289">
    <property type="entry name" value="MULE_transposase_dom"/>
</dbReference>
<dbReference type="Proteomes" id="UP000663889">
    <property type="component" value="Unassembled WGS sequence"/>
</dbReference>
<dbReference type="Pfam" id="PF10551">
    <property type="entry name" value="MULE"/>
    <property type="match status" value="1"/>
</dbReference>